<feature type="transmembrane region" description="Helical" evidence="5">
    <location>
        <begin position="83"/>
        <end position="103"/>
    </location>
</feature>
<feature type="transmembrane region" description="Helical" evidence="5">
    <location>
        <begin position="141"/>
        <end position="164"/>
    </location>
</feature>
<feature type="transmembrane region" description="Helical" evidence="5">
    <location>
        <begin position="170"/>
        <end position="189"/>
    </location>
</feature>
<keyword evidence="2 5" id="KW-0812">Transmembrane</keyword>
<dbReference type="EMBL" id="JAIZAY010000016">
    <property type="protein sequence ID" value="KAJ8026816.1"/>
    <property type="molecule type" value="Genomic_DNA"/>
</dbReference>
<comment type="subcellular location">
    <subcellularLocation>
        <location evidence="1">Membrane</location>
        <topology evidence="1">Multi-pass membrane protein</topology>
    </subcellularLocation>
</comment>
<sequence>MQEDGSSKKVSPFALFLTPNLRCKTLNIMLNWAVNSLVYYGLSLSTSSMGVDNYIAFFISAAVELPAYLICLGLLYTSLGRRFITSGFELIGGFACFITIFLSPGYAQLMVAMVGKFAISASFALIYIYSAEIFPTPLRSAGVGFGSAAARAAAVVCPLILLLGEHWEELPLIIFSSSAIIAGLLILLLPETQNTTLPETVEEGESIYGYWSCGKDRKKKPMGNGFDAVPLEEKA</sequence>
<accession>A0A9Q0YS43</accession>
<reference evidence="6" key="1">
    <citation type="submission" date="2021-10" db="EMBL/GenBank/DDBJ databases">
        <title>Tropical sea cucumber genome reveals ecological adaptation and Cuvierian tubules defense mechanism.</title>
        <authorList>
            <person name="Chen T."/>
        </authorList>
    </citation>
    <scope>NUCLEOTIDE SEQUENCE</scope>
    <source>
        <strain evidence="6">Nanhai2018</strain>
        <tissue evidence="6">Muscle</tissue>
    </source>
</reference>
<protein>
    <submittedName>
        <fullName evidence="6">Organic cation transporter protein</fullName>
    </submittedName>
</protein>
<feature type="transmembrane region" description="Helical" evidence="5">
    <location>
        <begin position="21"/>
        <end position="42"/>
    </location>
</feature>
<dbReference type="Gene3D" id="1.20.1250.20">
    <property type="entry name" value="MFS general substrate transporter like domains"/>
    <property type="match status" value="1"/>
</dbReference>
<keyword evidence="4 5" id="KW-0472">Membrane</keyword>
<evidence type="ECO:0000256" key="2">
    <source>
        <dbReference type="ARBA" id="ARBA00022692"/>
    </source>
</evidence>
<dbReference type="GO" id="GO:0016020">
    <property type="term" value="C:membrane"/>
    <property type="evidence" value="ECO:0007669"/>
    <property type="project" value="UniProtKB-SubCell"/>
</dbReference>
<comment type="caution">
    <text evidence="6">The sequence shown here is derived from an EMBL/GenBank/DDBJ whole genome shotgun (WGS) entry which is preliminary data.</text>
</comment>
<proteinExistence type="predicted"/>
<gene>
    <name evidence="6" type="ORF">HOLleu_31759</name>
</gene>
<keyword evidence="3 5" id="KW-1133">Transmembrane helix</keyword>
<feature type="transmembrane region" description="Helical" evidence="5">
    <location>
        <begin position="54"/>
        <end position="76"/>
    </location>
</feature>
<dbReference type="PANTHER" id="PTHR24064">
    <property type="entry name" value="SOLUTE CARRIER FAMILY 22 MEMBER"/>
    <property type="match status" value="1"/>
</dbReference>
<name>A0A9Q0YS43_HOLLE</name>
<evidence type="ECO:0000313" key="7">
    <source>
        <dbReference type="Proteomes" id="UP001152320"/>
    </source>
</evidence>
<evidence type="ECO:0000256" key="5">
    <source>
        <dbReference type="SAM" id="Phobius"/>
    </source>
</evidence>
<evidence type="ECO:0000256" key="4">
    <source>
        <dbReference type="ARBA" id="ARBA00023136"/>
    </source>
</evidence>
<organism evidence="6 7">
    <name type="scientific">Holothuria leucospilota</name>
    <name type="common">Black long sea cucumber</name>
    <name type="synonym">Mertensiothuria leucospilota</name>
    <dbReference type="NCBI Taxonomy" id="206669"/>
    <lineage>
        <taxon>Eukaryota</taxon>
        <taxon>Metazoa</taxon>
        <taxon>Echinodermata</taxon>
        <taxon>Eleutherozoa</taxon>
        <taxon>Echinozoa</taxon>
        <taxon>Holothuroidea</taxon>
        <taxon>Aspidochirotacea</taxon>
        <taxon>Aspidochirotida</taxon>
        <taxon>Holothuriidae</taxon>
        <taxon>Holothuria</taxon>
    </lineage>
</organism>
<dbReference type="InterPro" id="IPR036259">
    <property type="entry name" value="MFS_trans_sf"/>
</dbReference>
<keyword evidence="7" id="KW-1185">Reference proteome</keyword>
<evidence type="ECO:0000256" key="3">
    <source>
        <dbReference type="ARBA" id="ARBA00022989"/>
    </source>
</evidence>
<dbReference type="OrthoDB" id="3936150at2759"/>
<evidence type="ECO:0000256" key="1">
    <source>
        <dbReference type="ARBA" id="ARBA00004141"/>
    </source>
</evidence>
<evidence type="ECO:0000313" key="6">
    <source>
        <dbReference type="EMBL" id="KAJ8026816.1"/>
    </source>
</evidence>
<dbReference type="AlphaFoldDB" id="A0A9Q0YS43"/>
<dbReference type="Proteomes" id="UP001152320">
    <property type="component" value="Chromosome 16"/>
</dbReference>
<dbReference type="SUPFAM" id="SSF103473">
    <property type="entry name" value="MFS general substrate transporter"/>
    <property type="match status" value="1"/>
</dbReference>
<feature type="transmembrane region" description="Helical" evidence="5">
    <location>
        <begin position="109"/>
        <end position="129"/>
    </location>
</feature>